<dbReference type="AlphaFoldDB" id="A0A4R5TWM0"/>
<dbReference type="SMART" id="SM00331">
    <property type="entry name" value="PP2C_SIG"/>
    <property type="match status" value="1"/>
</dbReference>
<dbReference type="SMART" id="SM00448">
    <property type="entry name" value="REC"/>
    <property type="match status" value="1"/>
</dbReference>
<dbReference type="SUPFAM" id="SSF81606">
    <property type="entry name" value="PP2C-like"/>
    <property type="match status" value="1"/>
</dbReference>
<dbReference type="Pfam" id="PF00072">
    <property type="entry name" value="Response_reg"/>
    <property type="match status" value="1"/>
</dbReference>
<keyword evidence="5" id="KW-1185">Reference proteome</keyword>
<proteinExistence type="predicted"/>
<dbReference type="GO" id="GO:0000160">
    <property type="term" value="P:phosphorelay signal transduction system"/>
    <property type="evidence" value="ECO:0007669"/>
    <property type="project" value="InterPro"/>
</dbReference>
<evidence type="ECO:0000256" key="1">
    <source>
        <dbReference type="ARBA" id="ARBA00022801"/>
    </source>
</evidence>
<gene>
    <name evidence="4" type="ORF">E2F48_09915</name>
</gene>
<organism evidence="4 5">
    <name type="scientific">Arthrobacter crusticola</name>
    <dbReference type="NCBI Taxonomy" id="2547960"/>
    <lineage>
        <taxon>Bacteria</taxon>
        <taxon>Bacillati</taxon>
        <taxon>Actinomycetota</taxon>
        <taxon>Actinomycetes</taxon>
        <taxon>Micrococcales</taxon>
        <taxon>Micrococcaceae</taxon>
        <taxon>Arthrobacter</taxon>
    </lineage>
</organism>
<dbReference type="Gene3D" id="3.60.40.10">
    <property type="entry name" value="PPM-type phosphatase domain"/>
    <property type="match status" value="1"/>
</dbReference>
<evidence type="ECO:0000313" key="5">
    <source>
        <dbReference type="Proteomes" id="UP000295411"/>
    </source>
</evidence>
<dbReference type="PANTHER" id="PTHR43156:SF2">
    <property type="entry name" value="STAGE II SPORULATION PROTEIN E"/>
    <property type="match status" value="1"/>
</dbReference>
<dbReference type="OrthoDB" id="3197131at2"/>
<dbReference type="InterPro" id="IPR001932">
    <property type="entry name" value="PPM-type_phosphatase-like_dom"/>
</dbReference>
<name>A0A4R5TWM0_9MICC</name>
<dbReference type="Gene3D" id="6.10.250.690">
    <property type="match status" value="1"/>
</dbReference>
<protein>
    <submittedName>
        <fullName evidence="4">Response regulator</fullName>
    </submittedName>
</protein>
<evidence type="ECO:0000256" key="2">
    <source>
        <dbReference type="PROSITE-ProRule" id="PRU00169"/>
    </source>
</evidence>
<dbReference type="PANTHER" id="PTHR43156">
    <property type="entry name" value="STAGE II SPORULATION PROTEIN E-RELATED"/>
    <property type="match status" value="1"/>
</dbReference>
<dbReference type="EMBL" id="SMTK01000003">
    <property type="protein sequence ID" value="TDK25556.1"/>
    <property type="molecule type" value="Genomic_DNA"/>
</dbReference>
<dbReference type="SUPFAM" id="SSF52172">
    <property type="entry name" value="CheY-like"/>
    <property type="match status" value="1"/>
</dbReference>
<dbReference type="InterPro" id="IPR052016">
    <property type="entry name" value="Bact_Sigma-Reg"/>
</dbReference>
<feature type="modified residue" description="4-aspartylphosphate" evidence="2">
    <location>
        <position position="57"/>
    </location>
</feature>
<dbReference type="Gene3D" id="3.40.50.2300">
    <property type="match status" value="1"/>
</dbReference>
<dbReference type="Pfam" id="PF07228">
    <property type="entry name" value="SpoIIE"/>
    <property type="match status" value="1"/>
</dbReference>
<comment type="caution">
    <text evidence="4">The sequence shown here is derived from an EMBL/GenBank/DDBJ whole genome shotgun (WGS) entry which is preliminary data.</text>
</comment>
<dbReference type="InterPro" id="IPR036457">
    <property type="entry name" value="PPM-type-like_dom_sf"/>
</dbReference>
<dbReference type="Proteomes" id="UP000295411">
    <property type="component" value="Unassembled WGS sequence"/>
</dbReference>
<reference evidence="4 5" key="1">
    <citation type="submission" date="2019-03" db="EMBL/GenBank/DDBJ databases">
        <title>Arthrobacter sp. nov., an bacterium isolated from biocrust in Mu Us Desert.</title>
        <authorList>
            <person name="Lixiong L."/>
        </authorList>
    </citation>
    <scope>NUCLEOTIDE SEQUENCE [LARGE SCALE GENOMIC DNA]</scope>
    <source>
        <strain evidence="4 5">SLN-3</strain>
    </source>
</reference>
<dbReference type="GO" id="GO:0016791">
    <property type="term" value="F:phosphatase activity"/>
    <property type="evidence" value="ECO:0007669"/>
    <property type="project" value="TreeGrafter"/>
</dbReference>
<evidence type="ECO:0000259" key="3">
    <source>
        <dbReference type="PROSITE" id="PS50110"/>
    </source>
</evidence>
<dbReference type="RefSeq" id="WP_133403817.1">
    <property type="nucleotide sequence ID" value="NZ_SMTK01000003.1"/>
</dbReference>
<dbReference type="InterPro" id="IPR001789">
    <property type="entry name" value="Sig_transdc_resp-reg_receiver"/>
</dbReference>
<evidence type="ECO:0000313" key="4">
    <source>
        <dbReference type="EMBL" id="TDK25556.1"/>
    </source>
</evidence>
<dbReference type="CDD" id="cd17574">
    <property type="entry name" value="REC_OmpR"/>
    <property type="match status" value="1"/>
</dbReference>
<sequence>MTDAPDRRRALVVEDDADIRSLLVQILTMQGFDVTEAGTAREGLMAARLGVDLITLDLNLPDGDGIEICREVRTFSDAYILMITARTDEIERLTGLETGADDYISKPFSPRELVARLNSIFRRHNRQSAVEEANATERRRAAEVQQSLLPRDALSLDDYDLAGQFRPSRSVGGDFYDWYRTADGLHLTVADAMGKGMGAALIAATVRAVMRSVSNQSNIDAAFNAAARATEPDLDKAGSFVTLFHARFNTSSGVVDYVDAGHGLALHITAGGDCTRLSPGGPPVGAWPGQTWTPGRLVLAPGDTLAVISDGLLDAYPTIDDFTAAMARVVHSSGSAAQACETLLGLADVPEVDDDVTVVILRRKAAGATGEAGNLRAAERAG</sequence>
<keyword evidence="2" id="KW-0597">Phosphoprotein</keyword>
<feature type="domain" description="Response regulatory" evidence="3">
    <location>
        <begin position="9"/>
        <end position="121"/>
    </location>
</feature>
<dbReference type="PROSITE" id="PS50110">
    <property type="entry name" value="RESPONSE_REGULATORY"/>
    <property type="match status" value="1"/>
</dbReference>
<dbReference type="InterPro" id="IPR011006">
    <property type="entry name" value="CheY-like_superfamily"/>
</dbReference>
<keyword evidence="1" id="KW-0378">Hydrolase</keyword>
<accession>A0A4R5TWM0</accession>